<dbReference type="PANTHER" id="PTHR44520:SF2">
    <property type="entry name" value="RESPONSE REGULATOR RCP1"/>
    <property type="match status" value="1"/>
</dbReference>
<dbReference type="RefSeq" id="WP_145276510.1">
    <property type="nucleotide sequence ID" value="NZ_CP036426.1"/>
</dbReference>
<dbReference type="Gene3D" id="3.40.50.2300">
    <property type="match status" value="1"/>
</dbReference>
<reference evidence="3 4" key="1">
    <citation type="submission" date="2019-02" db="EMBL/GenBank/DDBJ databases">
        <title>Deep-cultivation of Planctomycetes and their phenomic and genomic characterization uncovers novel biology.</title>
        <authorList>
            <person name="Wiegand S."/>
            <person name="Jogler M."/>
            <person name="Boedeker C."/>
            <person name="Pinto D."/>
            <person name="Vollmers J."/>
            <person name="Rivas-Marin E."/>
            <person name="Kohn T."/>
            <person name="Peeters S.H."/>
            <person name="Heuer A."/>
            <person name="Rast P."/>
            <person name="Oberbeckmann S."/>
            <person name="Bunk B."/>
            <person name="Jeske O."/>
            <person name="Meyerdierks A."/>
            <person name="Storesund J.E."/>
            <person name="Kallscheuer N."/>
            <person name="Luecker S."/>
            <person name="Lage O.M."/>
            <person name="Pohl T."/>
            <person name="Merkel B.J."/>
            <person name="Hornburger P."/>
            <person name="Mueller R.-W."/>
            <person name="Bruemmer F."/>
            <person name="Labrenz M."/>
            <person name="Spormann A.M."/>
            <person name="Op den Camp H."/>
            <person name="Overmann J."/>
            <person name="Amann R."/>
            <person name="Jetten M.S.M."/>
            <person name="Mascher T."/>
            <person name="Medema M.H."/>
            <person name="Devos D.P."/>
            <person name="Kaster A.-K."/>
            <person name="Ovreas L."/>
            <person name="Rohde M."/>
            <person name="Galperin M.Y."/>
            <person name="Jogler C."/>
        </authorList>
    </citation>
    <scope>NUCLEOTIDE SEQUENCE [LARGE SCALE GENOMIC DNA]</scope>
    <source>
        <strain evidence="3 4">ElP</strain>
    </source>
</reference>
<dbReference type="SUPFAM" id="SSF52172">
    <property type="entry name" value="CheY-like"/>
    <property type="match status" value="1"/>
</dbReference>
<dbReference type="OrthoDB" id="195863at2"/>
<dbReference type="PANTHER" id="PTHR44520">
    <property type="entry name" value="RESPONSE REGULATOR RCP1-RELATED"/>
    <property type="match status" value="1"/>
</dbReference>
<dbReference type="GO" id="GO:0000160">
    <property type="term" value="P:phosphorelay signal transduction system"/>
    <property type="evidence" value="ECO:0007669"/>
    <property type="project" value="InterPro"/>
</dbReference>
<dbReference type="CDD" id="cd17557">
    <property type="entry name" value="REC_Rcp-like"/>
    <property type="match status" value="1"/>
</dbReference>
<dbReference type="Pfam" id="PF00072">
    <property type="entry name" value="Response_reg"/>
    <property type="match status" value="1"/>
</dbReference>
<name>A0A518HBY1_9BACT</name>
<dbReference type="Proteomes" id="UP000317835">
    <property type="component" value="Chromosome"/>
</dbReference>
<feature type="modified residue" description="4-aspartylphosphate" evidence="1">
    <location>
        <position position="64"/>
    </location>
</feature>
<gene>
    <name evidence="3" type="primary">rcp1_2</name>
    <name evidence="3" type="ORF">ElP_61470</name>
</gene>
<dbReference type="InterPro" id="IPR011006">
    <property type="entry name" value="CheY-like_superfamily"/>
</dbReference>
<sequence length="147" mass="16584">MSRMVKFLLVEDDDDHANLVKRNLSRARVANCVTHVPDGAEALAYLRKQGPHADAERPDVVLLDLKLPKVDGLEVLEAIRADADLRDLPVVVLTTSDAEADRERAYQHHVNSYLVKPVDFEKFRQMVNDLSLYWGVWNVLPPSAKGE</sequence>
<feature type="domain" description="Response regulatory" evidence="2">
    <location>
        <begin position="6"/>
        <end position="131"/>
    </location>
</feature>
<dbReference type="EMBL" id="CP036426">
    <property type="protein sequence ID" value="QDV38196.1"/>
    <property type="molecule type" value="Genomic_DNA"/>
</dbReference>
<dbReference type="PROSITE" id="PS50110">
    <property type="entry name" value="RESPONSE_REGULATORY"/>
    <property type="match status" value="1"/>
</dbReference>
<dbReference type="SMART" id="SM00448">
    <property type="entry name" value="REC"/>
    <property type="match status" value="1"/>
</dbReference>
<organism evidence="3 4">
    <name type="scientific">Tautonia plasticadhaerens</name>
    <dbReference type="NCBI Taxonomy" id="2527974"/>
    <lineage>
        <taxon>Bacteria</taxon>
        <taxon>Pseudomonadati</taxon>
        <taxon>Planctomycetota</taxon>
        <taxon>Planctomycetia</taxon>
        <taxon>Isosphaerales</taxon>
        <taxon>Isosphaeraceae</taxon>
        <taxon>Tautonia</taxon>
    </lineage>
</organism>
<protein>
    <submittedName>
        <fullName evidence="3">Response regulator rcp1</fullName>
    </submittedName>
</protein>
<keyword evidence="4" id="KW-1185">Reference proteome</keyword>
<evidence type="ECO:0000313" key="4">
    <source>
        <dbReference type="Proteomes" id="UP000317835"/>
    </source>
</evidence>
<proteinExistence type="predicted"/>
<accession>A0A518HBY1</accession>
<dbReference type="AlphaFoldDB" id="A0A518HBY1"/>
<evidence type="ECO:0000313" key="3">
    <source>
        <dbReference type="EMBL" id="QDV38196.1"/>
    </source>
</evidence>
<dbReference type="KEGG" id="tpla:ElP_61470"/>
<evidence type="ECO:0000256" key="1">
    <source>
        <dbReference type="PROSITE-ProRule" id="PRU00169"/>
    </source>
</evidence>
<keyword evidence="1" id="KW-0597">Phosphoprotein</keyword>
<evidence type="ECO:0000259" key="2">
    <source>
        <dbReference type="PROSITE" id="PS50110"/>
    </source>
</evidence>
<dbReference type="InterPro" id="IPR001789">
    <property type="entry name" value="Sig_transdc_resp-reg_receiver"/>
</dbReference>
<dbReference type="InterPro" id="IPR052893">
    <property type="entry name" value="TCS_response_regulator"/>
</dbReference>